<name>A0A4D6MI95_VIGUN</name>
<gene>
    <name evidence="2" type="ORF">DEO72_LG7g1011</name>
</gene>
<dbReference type="EMBL" id="CP039351">
    <property type="protein sequence ID" value="QCD99726.1"/>
    <property type="molecule type" value="Genomic_DNA"/>
</dbReference>
<evidence type="ECO:0000313" key="2">
    <source>
        <dbReference type="EMBL" id="QCD99726.1"/>
    </source>
</evidence>
<feature type="compositionally biased region" description="Basic and acidic residues" evidence="1">
    <location>
        <begin position="16"/>
        <end position="29"/>
    </location>
</feature>
<organism evidence="2 3">
    <name type="scientific">Vigna unguiculata</name>
    <name type="common">Cowpea</name>
    <dbReference type="NCBI Taxonomy" id="3917"/>
    <lineage>
        <taxon>Eukaryota</taxon>
        <taxon>Viridiplantae</taxon>
        <taxon>Streptophyta</taxon>
        <taxon>Embryophyta</taxon>
        <taxon>Tracheophyta</taxon>
        <taxon>Spermatophyta</taxon>
        <taxon>Magnoliopsida</taxon>
        <taxon>eudicotyledons</taxon>
        <taxon>Gunneridae</taxon>
        <taxon>Pentapetalae</taxon>
        <taxon>rosids</taxon>
        <taxon>fabids</taxon>
        <taxon>Fabales</taxon>
        <taxon>Fabaceae</taxon>
        <taxon>Papilionoideae</taxon>
        <taxon>50 kb inversion clade</taxon>
        <taxon>NPAAA clade</taxon>
        <taxon>indigoferoid/millettioid clade</taxon>
        <taxon>Phaseoleae</taxon>
        <taxon>Vigna</taxon>
    </lineage>
</organism>
<feature type="compositionally biased region" description="Low complexity" evidence="1">
    <location>
        <begin position="1"/>
        <end position="15"/>
    </location>
</feature>
<keyword evidence="3" id="KW-1185">Reference proteome</keyword>
<protein>
    <submittedName>
        <fullName evidence="2">Uncharacterized protein</fullName>
    </submittedName>
</protein>
<reference evidence="2 3" key="1">
    <citation type="submission" date="2019-04" db="EMBL/GenBank/DDBJ databases">
        <title>An improved genome assembly and genetic linkage map for asparagus bean, Vigna unguiculata ssp. sesquipedialis.</title>
        <authorList>
            <person name="Xia Q."/>
            <person name="Zhang R."/>
            <person name="Dong Y."/>
        </authorList>
    </citation>
    <scope>NUCLEOTIDE SEQUENCE [LARGE SCALE GENOMIC DNA]</scope>
    <source>
        <tissue evidence="2">Leaf</tissue>
    </source>
</reference>
<evidence type="ECO:0000313" key="3">
    <source>
        <dbReference type="Proteomes" id="UP000501690"/>
    </source>
</evidence>
<dbReference type="AlphaFoldDB" id="A0A4D6MI95"/>
<dbReference type="Proteomes" id="UP000501690">
    <property type="component" value="Linkage Group LG7"/>
</dbReference>
<sequence>MSSASGSVSSSSLGSRSEHSGEVGSDRSGSEVNGQLTGEGRIPMEVTIETREDLPEEIVESSLPQDLDMVGWSRM</sequence>
<feature type="region of interest" description="Disordered" evidence="1">
    <location>
        <begin position="1"/>
        <end position="45"/>
    </location>
</feature>
<accession>A0A4D6MI95</accession>
<proteinExistence type="predicted"/>
<evidence type="ECO:0000256" key="1">
    <source>
        <dbReference type="SAM" id="MobiDB-lite"/>
    </source>
</evidence>